<sequence length="416" mass="48270">MKKKIIYKINLLLIFTLALCCREPYEVESITFEDILVVESTITNELKQQVVKLSRTYILEENESITENNATVWVEDNNSNRFDFSQNADGEYVSDIAFQAVPDLEYTLFINTQDGNEYESTPSILTPESEITNVYPELITNDDGEEGIEIFIDSDNQDNEAQYFRYEYEETYKVVAPHYYFKEAFFSNYTEEIIPPNTLVFFDVEFQERTQEERICYNSNSSIGIIQTSTNDLDLNTVSRFPLLFINKNNGVIRDRYSILVKQFSQSIETYTFYNIVNELGDIGSILSQSQPGYVTGNIKSNTNPSSKVIGFFSVESVTSKRIYFNYEDFGLEKPDYIYDCEVLELDATDNFVSDMDLNERQEIYRLVTTFADENFNYNITQEQSTLLNDIWFIANPECGDCTSVASNIRPEFWED</sequence>
<comment type="caution">
    <text evidence="1">The sequence shown here is derived from an EMBL/GenBank/DDBJ whole genome shotgun (WGS) entry which is preliminary data.</text>
</comment>
<reference evidence="2" key="1">
    <citation type="journal article" date="2019" name="Int. J. Syst. Evol. Microbiol.">
        <title>The Global Catalogue of Microorganisms (GCM) 10K type strain sequencing project: providing services to taxonomists for standard genome sequencing and annotation.</title>
        <authorList>
            <consortium name="The Broad Institute Genomics Platform"/>
            <consortium name="The Broad Institute Genome Sequencing Center for Infectious Disease"/>
            <person name="Wu L."/>
            <person name="Ma J."/>
        </authorList>
    </citation>
    <scope>NUCLEOTIDE SEQUENCE [LARGE SCALE GENOMIC DNA]</scope>
    <source>
        <strain evidence="2">KCTC 32141</strain>
    </source>
</reference>
<dbReference type="Pfam" id="PF14054">
    <property type="entry name" value="DUF4249"/>
    <property type="match status" value="1"/>
</dbReference>
<dbReference type="EMBL" id="JBHUOV010000002">
    <property type="protein sequence ID" value="MFD2823670.1"/>
    <property type="molecule type" value="Genomic_DNA"/>
</dbReference>
<evidence type="ECO:0000313" key="2">
    <source>
        <dbReference type="Proteomes" id="UP001597533"/>
    </source>
</evidence>
<keyword evidence="2" id="KW-1185">Reference proteome</keyword>
<dbReference type="InterPro" id="IPR025345">
    <property type="entry name" value="DUF4249"/>
</dbReference>
<proteinExistence type="predicted"/>
<protein>
    <submittedName>
        <fullName evidence="1">DUF4249 domain-containing protein</fullName>
    </submittedName>
</protein>
<name>A0ABW5WP31_9FLAO</name>
<organism evidence="1 2">
    <name type="scientific">Lacinutrix iliipiscaria</name>
    <dbReference type="NCBI Taxonomy" id="1230532"/>
    <lineage>
        <taxon>Bacteria</taxon>
        <taxon>Pseudomonadati</taxon>
        <taxon>Bacteroidota</taxon>
        <taxon>Flavobacteriia</taxon>
        <taxon>Flavobacteriales</taxon>
        <taxon>Flavobacteriaceae</taxon>
        <taxon>Lacinutrix</taxon>
    </lineage>
</organism>
<dbReference type="Proteomes" id="UP001597533">
    <property type="component" value="Unassembled WGS sequence"/>
</dbReference>
<dbReference type="RefSeq" id="WP_183487797.1">
    <property type="nucleotide sequence ID" value="NZ_JBHUOV010000002.1"/>
</dbReference>
<gene>
    <name evidence="1" type="ORF">ACFS5M_08320</name>
</gene>
<evidence type="ECO:0000313" key="1">
    <source>
        <dbReference type="EMBL" id="MFD2823670.1"/>
    </source>
</evidence>
<accession>A0ABW5WP31</accession>